<organism evidence="2 3">
    <name type="scientific">Anaeromyxobacter oryzae</name>
    <dbReference type="NCBI Taxonomy" id="2918170"/>
    <lineage>
        <taxon>Bacteria</taxon>
        <taxon>Pseudomonadati</taxon>
        <taxon>Myxococcota</taxon>
        <taxon>Myxococcia</taxon>
        <taxon>Myxococcales</taxon>
        <taxon>Cystobacterineae</taxon>
        <taxon>Anaeromyxobacteraceae</taxon>
        <taxon>Anaeromyxobacter</taxon>
    </lineage>
</organism>
<dbReference type="EMBL" id="AP025591">
    <property type="protein sequence ID" value="BDG03127.1"/>
    <property type="molecule type" value="Genomic_DNA"/>
</dbReference>
<reference evidence="3" key="1">
    <citation type="journal article" date="2022" name="Int. J. Syst. Evol. Microbiol.">
        <title>Anaeromyxobacter oryzae sp. nov., Anaeromyxobacter diazotrophicus sp. nov. and Anaeromyxobacter paludicola sp. nov., isolated from paddy soils.</title>
        <authorList>
            <person name="Itoh H."/>
            <person name="Xu Z."/>
            <person name="Mise K."/>
            <person name="Masuda Y."/>
            <person name="Ushijima N."/>
            <person name="Hayakawa C."/>
            <person name="Shiratori Y."/>
            <person name="Senoo K."/>
        </authorList>
    </citation>
    <scope>NUCLEOTIDE SEQUENCE [LARGE SCALE GENOMIC DNA]</scope>
    <source>
        <strain evidence="3">Red232</strain>
    </source>
</reference>
<gene>
    <name evidence="2" type="ORF">AMOR_21230</name>
</gene>
<dbReference type="RefSeq" id="WP_248360851.1">
    <property type="nucleotide sequence ID" value="NZ_AP025591.1"/>
</dbReference>
<keyword evidence="1" id="KW-0812">Transmembrane</keyword>
<evidence type="ECO:0000256" key="1">
    <source>
        <dbReference type="SAM" id="Phobius"/>
    </source>
</evidence>
<evidence type="ECO:0000313" key="3">
    <source>
        <dbReference type="Proteomes" id="UP001162891"/>
    </source>
</evidence>
<keyword evidence="1" id="KW-1133">Transmembrane helix</keyword>
<sequence length="168" mass="19307">MWFAPYEKVTLESPLQPDELADRLSSMVEPPRMFRWPWDPSERSFEGRVEGRRFRIWRLLKFERNSFQPVLVGEIAPSHRGSTVRVVLRLHRVVAGFMVLWLAFPLSTAIWTQVERGRGGLDALFLLAFAAFGYLICTVPFRLEVRRALRLLAPLATVAPSAAARLTR</sequence>
<accession>A0ABM7WUG4</accession>
<name>A0ABM7WUG4_9BACT</name>
<feature type="transmembrane region" description="Helical" evidence="1">
    <location>
        <begin position="123"/>
        <end position="143"/>
    </location>
</feature>
<evidence type="ECO:0000313" key="2">
    <source>
        <dbReference type="EMBL" id="BDG03127.1"/>
    </source>
</evidence>
<keyword evidence="1" id="KW-0472">Membrane</keyword>
<dbReference type="Proteomes" id="UP001162891">
    <property type="component" value="Chromosome"/>
</dbReference>
<feature type="transmembrane region" description="Helical" evidence="1">
    <location>
        <begin position="90"/>
        <end position="111"/>
    </location>
</feature>
<protein>
    <submittedName>
        <fullName evidence="2">Uncharacterized protein</fullName>
    </submittedName>
</protein>
<proteinExistence type="predicted"/>
<keyword evidence="3" id="KW-1185">Reference proteome</keyword>